<evidence type="ECO:0000256" key="5">
    <source>
        <dbReference type="SAM" id="MobiDB-lite"/>
    </source>
</evidence>
<sequence>MDFDSLLSEVGDFGRYQIALFFLICLPASLPSAFSAFNQPFVVGQPEHHCKLPHGRDDLSPIKGIATEEELSCRQYNQTEVDLLKNVSEKKFEYAKRNLALIPCQMGWEYDNSTYIDSLVTEFDLVCDNKGWVDFTSTAFYIGSFIGNILFGYVADKFGRRVSFFTILITLVLFGTINAFVVDVQSFTIMRFLTGLPFPALFQIPFIVSMEFMGKSGRIFSGIMIDVFFGVAMTLLGVLAMVIRRWRQLTFFCNAPFVILFVYYFLLPESPRWLVSVGKFAEAKQIIARIAKVNGRNDIDIDELIIRLRSNRRNSATDINRHNVYDLFKTPNLRKKTLLVTYIWFINAIVYNGLTFNISNLPVDDYVSFIINGAVELPAYFLVWPLLGCVGRRWTLASSMLLAGLACISTMFSPSATEHPWIIAGLAYVGKFGIAGSFAVIYIFAGELYPTVVRAIGMGMSSMVAGLGLILGPHLVRLGDSMRILPLMIMGTMSVSAGVASFFLPETLGAPLPQTLEEAEAFGKAKKCSCWFGAGRSRSFGRRDEMAQEHLDHKGSSSEECDDFKNQLMLMTPRAGRSRSFGRRDEMAQEHLDHKGSSSEECDDFKNQLMLMTPSLRR</sequence>
<dbReference type="GO" id="GO:0022857">
    <property type="term" value="F:transmembrane transporter activity"/>
    <property type="evidence" value="ECO:0007669"/>
    <property type="project" value="InterPro"/>
</dbReference>
<dbReference type="InterPro" id="IPR005828">
    <property type="entry name" value="MFS_sugar_transport-like"/>
</dbReference>
<dbReference type="PROSITE" id="PS50850">
    <property type="entry name" value="MFS"/>
    <property type="match status" value="1"/>
</dbReference>
<feature type="transmembrane region" description="Helical" evidence="6">
    <location>
        <begin position="366"/>
        <end position="387"/>
    </location>
</feature>
<dbReference type="AlphaFoldDB" id="A0A0B2VU47"/>
<dbReference type="GO" id="GO:0016020">
    <property type="term" value="C:membrane"/>
    <property type="evidence" value="ECO:0007669"/>
    <property type="project" value="UniProtKB-SubCell"/>
</dbReference>
<comment type="subcellular location">
    <subcellularLocation>
        <location evidence="1">Membrane</location>
        <topology evidence="1">Multi-pass membrane protein</topology>
    </subcellularLocation>
</comment>
<evidence type="ECO:0000256" key="4">
    <source>
        <dbReference type="ARBA" id="ARBA00023136"/>
    </source>
</evidence>
<comment type="caution">
    <text evidence="8">The sequence shown here is derived from an EMBL/GenBank/DDBJ whole genome shotgun (WGS) entry which is preliminary data.</text>
</comment>
<evidence type="ECO:0000256" key="6">
    <source>
        <dbReference type="SAM" id="Phobius"/>
    </source>
</evidence>
<dbReference type="STRING" id="6265.A0A0B2VU47"/>
<feature type="transmembrane region" description="Helical" evidence="6">
    <location>
        <begin position="249"/>
        <end position="267"/>
    </location>
</feature>
<evidence type="ECO:0000313" key="8">
    <source>
        <dbReference type="EMBL" id="KHN84862.1"/>
    </source>
</evidence>
<feature type="transmembrane region" description="Helical" evidence="6">
    <location>
        <begin position="337"/>
        <end position="354"/>
    </location>
</feature>
<evidence type="ECO:0000256" key="1">
    <source>
        <dbReference type="ARBA" id="ARBA00004141"/>
    </source>
</evidence>
<evidence type="ECO:0000259" key="7">
    <source>
        <dbReference type="PROSITE" id="PS50850"/>
    </source>
</evidence>
<keyword evidence="3 6" id="KW-1133">Transmembrane helix</keyword>
<gene>
    <name evidence="8" type="primary">oct-1</name>
    <name evidence="8" type="ORF">Tcan_08327</name>
</gene>
<dbReference type="EMBL" id="JPKZ01000895">
    <property type="protein sequence ID" value="KHN84862.1"/>
    <property type="molecule type" value="Genomic_DNA"/>
</dbReference>
<dbReference type="OMA" id="PFIICME"/>
<dbReference type="CDD" id="cd17317">
    <property type="entry name" value="MFS_SLC22"/>
    <property type="match status" value="1"/>
</dbReference>
<feature type="transmembrane region" description="Helical" evidence="6">
    <location>
        <begin position="162"/>
        <end position="182"/>
    </location>
</feature>
<feature type="domain" description="Major facilitator superfamily (MFS) profile" evidence="7">
    <location>
        <begin position="83"/>
        <end position="509"/>
    </location>
</feature>
<keyword evidence="2 6" id="KW-0812">Transmembrane</keyword>
<evidence type="ECO:0000256" key="3">
    <source>
        <dbReference type="ARBA" id="ARBA00022989"/>
    </source>
</evidence>
<dbReference type="PANTHER" id="PTHR24064">
    <property type="entry name" value="SOLUTE CARRIER FAMILY 22 MEMBER"/>
    <property type="match status" value="1"/>
</dbReference>
<keyword evidence="4 6" id="KW-0472">Membrane</keyword>
<dbReference type="Proteomes" id="UP000031036">
    <property type="component" value="Unassembled WGS sequence"/>
</dbReference>
<feature type="transmembrane region" description="Helical" evidence="6">
    <location>
        <begin position="394"/>
        <end position="415"/>
    </location>
</feature>
<dbReference type="InterPro" id="IPR020846">
    <property type="entry name" value="MFS_dom"/>
</dbReference>
<feature type="transmembrane region" description="Helical" evidence="6">
    <location>
        <begin position="18"/>
        <end position="37"/>
    </location>
</feature>
<feature type="transmembrane region" description="Helical" evidence="6">
    <location>
        <begin position="484"/>
        <end position="504"/>
    </location>
</feature>
<reference evidence="8 9" key="1">
    <citation type="submission" date="2014-11" db="EMBL/GenBank/DDBJ databases">
        <title>Genetic blueprint of the zoonotic pathogen Toxocara canis.</title>
        <authorList>
            <person name="Zhu X.-Q."/>
            <person name="Korhonen P.K."/>
            <person name="Cai H."/>
            <person name="Young N.D."/>
            <person name="Nejsum P."/>
            <person name="von Samson-Himmelstjerna G."/>
            <person name="Boag P.R."/>
            <person name="Tan P."/>
            <person name="Li Q."/>
            <person name="Min J."/>
            <person name="Yang Y."/>
            <person name="Wang X."/>
            <person name="Fang X."/>
            <person name="Hall R.S."/>
            <person name="Hofmann A."/>
            <person name="Sternberg P.W."/>
            <person name="Jex A.R."/>
            <person name="Gasser R.B."/>
        </authorList>
    </citation>
    <scope>NUCLEOTIDE SEQUENCE [LARGE SCALE GENOMIC DNA]</scope>
    <source>
        <strain evidence="8">PN_DK_2014</strain>
    </source>
</reference>
<dbReference type="SUPFAM" id="SSF103473">
    <property type="entry name" value="MFS general substrate transporter"/>
    <property type="match status" value="1"/>
</dbReference>
<dbReference type="InterPro" id="IPR036259">
    <property type="entry name" value="MFS_trans_sf"/>
</dbReference>
<dbReference type="OrthoDB" id="3936150at2759"/>
<protein>
    <submittedName>
        <fullName evidence="8">Organic cation transporter 1</fullName>
    </submittedName>
</protein>
<feature type="transmembrane region" description="Helical" evidence="6">
    <location>
        <begin position="421"/>
        <end position="445"/>
    </location>
</feature>
<feature type="region of interest" description="Disordered" evidence="5">
    <location>
        <begin position="576"/>
        <end position="601"/>
    </location>
</feature>
<evidence type="ECO:0000256" key="2">
    <source>
        <dbReference type="ARBA" id="ARBA00022692"/>
    </source>
</evidence>
<keyword evidence="9" id="KW-1185">Reference proteome</keyword>
<feature type="transmembrane region" description="Helical" evidence="6">
    <location>
        <begin position="188"/>
        <end position="208"/>
    </location>
</feature>
<organism evidence="8 9">
    <name type="scientific">Toxocara canis</name>
    <name type="common">Canine roundworm</name>
    <dbReference type="NCBI Taxonomy" id="6265"/>
    <lineage>
        <taxon>Eukaryota</taxon>
        <taxon>Metazoa</taxon>
        <taxon>Ecdysozoa</taxon>
        <taxon>Nematoda</taxon>
        <taxon>Chromadorea</taxon>
        <taxon>Rhabditida</taxon>
        <taxon>Spirurina</taxon>
        <taxon>Ascaridomorpha</taxon>
        <taxon>Ascaridoidea</taxon>
        <taxon>Toxocaridae</taxon>
        <taxon>Toxocara</taxon>
    </lineage>
</organism>
<dbReference type="Gene3D" id="1.20.1250.20">
    <property type="entry name" value="MFS general substrate transporter like domains"/>
    <property type="match status" value="1"/>
</dbReference>
<feature type="transmembrane region" description="Helical" evidence="6">
    <location>
        <begin position="220"/>
        <end position="243"/>
    </location>
</feature>
<name>A0A0B2VU47_TOXCA</name>
<evidence type="ECO:0000313" key="9">
    <source>
        <dbReference type="Proteomes" id="UP000031036"/>
    </source>
</evidence>
<feature type="transmembrane region" description="Helical" evidence="6">
    <location>
        <begin position="138"/>
        <end position="155"/>
    </location>
</feature>
<proteinExistence type="predicted"/>
<feature type="transmembrane region" description="Helical" evidence="6">
    <location>
        <begin position="452"/>
        <end position="472"/>
    </location>
</feature>
<accession>A0A0B2VU47</accession>
<dbReference type="Pfam" id="PF00083">
    <property type="entry name" value="Sugar_tr"/>
    <property type="match status" value="1"/>
</dbReference>
<feature type="compositionally biased region" description="Basic and acidic residues" evidence="5">
    <location>
        <begin position="582"/>
        <end position="598"/>
    </location>
</feature>